<accession>A0A1G2IL82</accession>
<gene>
    <name evidence="1" type="ORF">A3G45_02840</name>
</gene>
<sequence>MEEYTFKIEEVLADIQKLKDAALNGTDIIMAPDNHHSRWATWGVIKKELQDSGILVEDTEMADNHKPETLGIFIGKDGIAYAFPKTWAARPVHKIPGTKIGVTICSEINYVKPEDLDGISVLYNPAKDKDERYLKFRMLHKHGAEPLTREGMAIILMKDPLYMDLLDDSKNTPDKLKNYNSKIDSRKAREKRFDEIVDRHLKEAEDPKNSFYVRKIEAVLAERNIPVVRSDGPRASGTLNDLETVEIKNLQYGNGYTRFELAVALEGK</sequence>
<comment type="caution">
    <text evidence="1">The sequence shown here is derived from an EMBL/GenBank/DDBJ whole genome shotgun (WGS) entry which is preliminary data.</text>
</comment>
<organism evidence="1 2">
    <name type="scientific">Candidatus Staskawiczbacteria bacterium RIFCSPLOWO2_12_FULL_37_15</name>
    <dbReference type="NCBI Taxonomy" id="1802218"/>
    <lineage>
        <taxon>Bacteria</taxon>
        <taxon>Candidatus Staskawicziibacteriota</taxon>
    </lineage>
</organism>
<dbReference type="EMBL" id="MHPE01000050">
    <property type="protein sequence ID" value="OGZ75352.1"/>
    <property type="molecule type" value="Genomic_DNA"/>
</dbReference>
<protein>
    <submittedName>
        <fullName evidence="1">Uncharacterized protein</fullName>
    </submittedName>
</protein>
<evidence type="ECO:0000313" key="1">
    <source>
        <dbReference type="EMBL" id="OGZ75352.1"/>
    </source>
</evidence>
<dbReference type="Proteomes" id="UP000178632">
    <property type="component" value="Unassembled WGS sequence"/>
</dbReference>
<dbReference type="AlphaFoldDB" id="A0A1G2IL82"/>
<evidence type="ECO:0000313" key="2">
    <source>
        <dbReference type="Proteomes" id="UP000178632"/>
    </source>
</evidence>
<name>A0A1G2IL82_9BACT</name>
<reference evidence="1 2" key="1">
    <citation type="journal article" date="2016" name="Nat. Commun.">
        <title>Thousands of microbial genomes shed light on interconnected biogeochemical processes in an aquifer system.</title>
        <authorList>
            <person name="Anantharaman K."/>
            <person name="Brown C.T."/>
            <person name="Hug L.A."/>
            <person name="Sharon I."/>
            <person name="Castelle C.J."/>
            <person name="Probst A.J."/>
            <person name="Thomas B.C."/>
            <person name="Singh A."/>
            <person name="Wilkins M.J."/>
            <person name="Karaoz U."/>
            <person name="Brodie E.L."/>
            <person name="Williams K.H."/>
            <person name="Hubbard S.S."/>
            <person name="Banfield J.F."/>
        </authorList>
    </citation>
    <scope>NUCLEOTIDE SEQUENCE [LARGE SCALE GENOMIC DNA]</scope>
</reference>
<proteinExistence type="predicted"/>